<organism evidence="1 2">
    <name type="scientific">Algoriphagus ratkowskyi</name>
    <dbReference type="NCBI Taxonomy" id="57028"/>
    <lineage>
        <taxon>Bacteria</taxon>
        <taxon>Pseudomonadati</taxon>
        <taxon>Bacteroidota</taxon>
        <taxon>Cytophagia</taxon>
        <taxon>Cytophagales</taxon>
        <taxon>Cyclobacteriaceae</taxon>
        <taxon>Algoriphagus</taxon>
    </lineage>
</organism>
<comment type="caution">
    <text evidence="1">The sequence shown here is derived from an EMBL/GenBank/DDBJ whole genome shotgun (WGS) entry which is preliminary data.</text>
</comment>
<dbReference type="Proteomes" id="UP000321927">
    <property type="component" value="Unassembled WGS sequence"/>
</dbReference>
<dbReference type="RefSeq" id="WP_086498180.1">
    <property type="nucleotide sequence ID" value="NZ_MSSV01000001.1"/>
</dbReference>
<gene>
    <name evidence="1" type="ORF">ESW18_02625</name>
</gene>
<reference evidence="1 2" key="1">
    <citation type="submission" date="2019-08" db="EMBL/GenBank/DDBJ databases">
        <title>Genome of Algoriphagus ratkowskyi IC026.</title>
        <authorList>
            <person name="Bowman J.P."/>
        </authorList>
    </citation>
    <scope>NUCLEOTIDE SEQUENCE [LARGE SCALE GENOMIC DNA]</scope>
    <source>
        <strain evidence="1 2">IC026</strain>
    </source>
</reference>
<sequence length="69" mass="7698">MNILLQSTITCPDCGNKKEETMPTDACQYFYECENCRKVLKPKQGDCCVYCSYGTVKCPPIQAGTNCCN</sequence>
<evidence type="ECO:0000313" key="2">
    <source>
        <dbReference type="Proteomes" id="UP000321927"/>
    </source>
</evidence>
<name>A0ABY3HRF4_9BACT</name>
<keyword evidence="2" id="KW-1185">Reference proteome</keyword>
<protein>
    <submittedName>
        <fullName evidence="1">Uncharacterized protein</fullName>
    </submittedName>
</protein>
<dbReference type="NCBIfam" id="NF041374">
    <property type="entry name" value="GDCCVxC"/>
    <property type="match status" value="1"/>
</dbReference>
<dbReference type="EMBL" id="VORV01000002">
    <property type="protein sequence ID" value="TXD79150.1"/>
    <property type="molecule type" value="Genomic_DNA"/>
</dbReference>
<proteinExistence type="predicted"/>
<evidence type="ECO:0000313" key="1">
    <source>
        <dbReference type="EMBL" id="TXD79150.1"/>
    </source>
</evidence>
<accession>A0ABY3HRF4</accession>
<dbReference type="InterPro" id="IPR047677">
    <property type="entry name" value="GDCCVxC"/>
</dbReference>